<feature type="signal peptide" evidence="2">
    <location>
        <begin position="1"/>
        <end position="24"/>
    </location>
</feature>
<feature type="chain" id="PRO_5030159931" evidence="2">
    <location>
        <begin position="25"/>
        <end position="112"/>
    </location>
</feature>
<organism evidence="3">
    <name type="scientific">Hemiselmis andersenii</name>
    <name type="common">Cryptophyte alga</name>
    <dbReference type="NCBI Taxonomy" id="464988"/>
    <lineage>
        <taxon>Eukaryota</taxon>
        <taxon>Cryptophyceae</taxon>
        <taxon>Cryptomonadales</taxon>
        <taxon>Hemiselmidaceae</taxon>
        <taxon>Hemiselmis</taxon>
    </lineage>
</organism>
<keyword evidence="2" id="KW-0732">Signal</keyword>
<evidence type="ECO:0000256" key="1">
    <source>
        <dbReference type="SAM" id="MobiDB-lite"/>
    </source>
</evidence>
<reference evidence="3" key="1">
    <citation type="submission" date="2021-01" db="EMBL/GenBank/DDBJ databases">
        <authorList>
            <person name="Corre E."/>
            <person name="Pelletier E."/>
            <person name="Niang G."/>
            <person name="Scheremetjew M."/>
            <person name="Finn R."/>
            <person name="Kale V."/>
            <person name="Holt S."/>
            <person name="Cochrane G."/>
            <person name="Meng A."/>
            <person name="Brown T."/>
            <person name="Cohen L."/>
        </authorList>
    </citation>
    <scope>NUCLEOTIDE SEQUENCE</scope>
    <source>
        <strain evidence="3">CCMP441</strain>
    </source>
</reference>
<dbReference type="EMBL" id="HBFK01014952">
    <property type="protein sequence ID" value="CAD8742652.1"/>
    <property type="molecule type" value="Transcribed_RNA"/>
</dbReference>
<proteinExistence type="predicted"/>
<dbReference type="AlphaFoldDB" id="A0A6U2CUM2"/>
<protein>
    <submittedName>
        <fullName evidence="3">Uncharacterized protein</fullName>
    </submittedName>
</protein>
<name>A0A6U2CUM2_HEMAN</name>
<accession>A0A6U2CUM2</accession>
<gene>
    <name evidence="3" type="ORF">HAND1043_LOCUS9146</name>
</gene>
<feature type="region of interest" description="Disordered" evidence="1">
    <location>
        <begin position="75"/>
        <end position="112"/>
    </location>
</feature>
<evidence type="ECO:0000313" key="3">
    <source>
        <dbReference type="EMBL" id="CAD8742652.1"/>
    </source>
</evidence>
<evidence type="ECO:0000256" key="2">
    <source>
        <dbReference type="SAM" id="SignalP"/>
    </source>
</evidence>
<sequence>MAGARLGGAVVAAVLLVVVVQVESAGSRPKLQRIDIDMDIASPTYSQGRLRTYPLLSAVNRLLEARGTTGGTFARSGVAFAPSPNPELRERGGVSNQGMWDRPGTCQMEAGL</sequence>